<dbReference type="Proteomes" id="UP000095287">
    <property type="component" value="Unplaced"/>
</dbReference>
<name>A0A1I7YWW6_9BILA</name>
<protein>
    <submittedName>
        <fullName evidence="3">Exocyst complex component Sec6</fullName>
    </submittedName>
</protein>
<accession>A0A1I7YWW6</accession>
<sequence>MKHLGDVYSEDNYADLSFYEMQSRIVCESIIEEELDGVLDKSEEQFEAMWRENMKLSTDYLENTIYRNQTIGDICEYVTDLERWKIRLLMSKKLEKISDDMEKLRDELMKLSDENAAESSECDLLSNVDENAQSVERCVFDNVLTLVSDYCFTFEDARHILGDGVPPTKQTEEPKEEDHTIRAMRLQYLVCEICKDYTDEQIEVVLVNLKSNRDRVYEECIARVEKDSQEKTAHLSLSIDIRTEIAKNFGSGDRAARAVCRAFKGAQTV</sequence>
<evidence type="ECO:0000313" key="2">
    <source>
        <dbReference type="Proteomes" id="UP000095287"/>
    </source>
</evidence>
<dbReference type="WBParaSite" id="L893_g20582.t3">
    <property type="protein sequence ID" value="L893_g20582.t3"/>
    <property type="gene ID" value="L893_g20582"/>
</dbReference>
<keyword evidence="2" id="KW-1185">Reference proteome</keyword>
<organism evidence="2 3">
    <name type="scientific">Steinernema glaseri</name>
    <dbReference type="NCBI Taxonomy" id="37863"/>
    <lineage>
        <taxon>Eukaryota</taxon>
        <taxon>Metazoa</taxon>
        <taxon>Ecdysozoa</taxon>
        <taxon>Nematoda</taxon>
        <taxon>Chromadorea</taxon>
        <taxon>Rhabditida</taxon>
        <taxon>Tylenchina</taxon>
        <taxon>Panagrolaimomorpha</taxon>
        <taxon>Strongyloidoidea</taxon>
        <taxon>Steinernematidae</taxon>
        <taxon>Steinernema</taxon>
    </lineage>
</organism>
<feature type="coiled-coil region" evidence="1">
    <location>
        <begin position="87"/>
        <end position="121"/>
    </location>
</feature>
<evidence type="ECO:0000313" key="3">
    <source>
        <dbReference type="WBParaSite" id="L893_g20582.t3"/>
    </source>
</evidence>
<evidence type="ECO:0000256" key="1">
    <source>
        <dbReference type="SAM" id="Coils"/>
    </source>
</evidence>
<reference evidence="3" key="1">
    <citation type="submission" date="2016-11" db="UniProtKB">
        <authorList>
            <consortium name="WormBaseParasite"/>
        </authorList>
    </citation>
    <scope>IDENTIFICATION</scope>
</reference>
<dbReference type="AlphaFoldDB" id="A0A1I7YWW6"/>
<keyword evidence="1" id="KW-0175">Coiled coil</keyword>
<proteinExistence type="predicted"/>